<dbReference type="InterPro" id="IPR017574">
    <property type="entry name" value="CRISPR-assoc_prot_Cas7/Csc2"/>
</dbReference>
<dbReference type="PATRIC" id="fig|1227457.3.peg.316"/>
<name>M0NGA8_9EURY</name>
<evidence type="ECO:0000313" key="2">
    <source>
        <dbReference type="Proteomes" id="UP000011680"/>
    </source>
</evidence>
<dbReference type="RefSeq" id="WP_007736985.1">
    <property type="nucleotide sequence ID" value="NZ_AOMF01000033.1"/>
</dbReference>
<dbReference type="OrthoDB" id="194146at2157"/>
<comment type="caution">
    <text evidence="1">The sequence shown here is derived from an EMBL/GenBank/DDBJ whole genome shotgun (WGS) entry which is preliminary data.</text>
</comment>
<proteinExistence type="predicted"/>
<evidence type="ECO:0000313" key="1">
    <source>
        <dbReference type="EMBL" id="EMA56573.1"/>
    </source>
</evidence>
<dbReference type="eggNOG" id="arCOG03482">
    <property type="taxonomic scope" value="Archaea"/>
</dbReference>
<dbReference type="STRING" id="1227457.C451_01803"/>
<accession>M0NGA8</accession>
<dbReference type="Proteomes" id="UP000011680">
    <property type="component" value="Unassembled WGS sequence"/>
</dbReference>
<dbReference type="EMBL" id="AOMF01000033">
    <property type="protein sequence ID" value="EMA56573.1"/>
    <property type="molecule type" value="Genomic_DNA"/>
</dbReference>
<keyword evidence="2" id="KW-1185">Reference proteome</keyword>
<gene>
    <name evidence="1" type="ORF">C451_01803</name>
</gene>
<dbReference type="Pfam" id="PF18320">
    <property type="entry name" value="Csc2"/>
    <property type="match status" value="1"/>
</dbReference>
<dbReference type="AlphaFoldDB" id="M0NGA8"/>
<sequence length="316" mass="35783">MTLETPETGLVESFDIYRKRKPSVTLIVHREIVEPTLFRNSNHDRAETQEFGDKLHAQVNGEKFTSKERLTGLDLLRRLDDDLENDLVHEEYAYNEPTDLDESLNVGTLTYGLAGTGEQDFAIKSRVVEGYTYTTEEYDLMNKETRNAVYESGTMRTDENEQSEALFDFVKVQPGNSLVHFITLEAATPEMLLYVLHNVLNTGKYGARETRTGRNVRNNVIGLVLGDHDTSLSTGELLMEYHDSDADLNESIGAYVDDVRRSDWEVYGEIDGGESFPSWFGRLHSVAAREAEDADEVLRDEFRSLTESAQAVFDEG</sequence>
<reference evidence="1 2" key="1">
    <citation type="journal article" date="2014" name="PLoS Genet.">
        <title>Phylogenetically driven sequencing of extremely halophilic archaea reveals strategies for static and dynamic osmo-response.</title>
        <authorList>
            <person name="Becker E.A."/>
            <person name="Seitzer P.M."/>
            <person name="Tritt A."/>
            <person name="Larsen D."/>
            <person name="Krusor M."/>
            <person name="Yao A.I."/>
            <person name="Wu D."/>
            <person name="Madern D."/>
            <person name="Eisen J.A."/>
            <person name="Darling A.E."/>
            <person name="Facciotti M.T."/>
        </authorList>
    </citation>
    <scope>NUCLEOTIDE SEQUENCE [LARGE SCALE GENOMIC DNA]</scope>
    <source>
        <strain evidence="1 2">JCM 13552</strain>
    </source>
</reference>
<organism evidence="1 2">
    <name type="scientific">Halococcus thailandensis JCM 13552</name>
    <dbReference type="NCBI Taxonomy" id="1227457"/>
    <lineage>
        <taxon>Archaea</taxon>
        <taxon>Methanobacteriati</taxon>
        <taxon>Methanobacteriota</taxon>
        <taxon>Stenosarchaea group</taxon>
        <taxon>Halobacteria</taxon>
        <taxon>Halobacteriales</taxon>
        <taxon>Halococcaceae</taxon>
        <taxon>Halococcus</taxon>
    </lineage>
</organism>
<protein>
    <submittedName>
        <fullName evidence="1">CRISPR-associated protein Csc2</fullName>
    </submittedName>
</protein>
<dbReference type="NCBIfam" id="TIGR03157">
    <property type="entry name" value="cas_Csc2"/>
    <property type="match status" value="1"/>
</dbReference>